<dbReference type="GeneID" id="1458371"/>
<dbReference type="Gene3D" id="3.40.630.10">
    <property type="entry name" value="Zn peptidases"/>
    <property type="match status" value="1"/>
</dbReference>
<dbReference type="PIRSF" id="PIRSF032806">
    <property type="entry name" value="UCP032806"/>
    <property type="match status" value="1"/>
</dbReference>
<sequence length="448" mass="52306">MTLRERVKELSKYGELIAGDKKERLIVDKIKEYFEVNKITTYINPQNVLKWEEKEIELECEGIKIEAISLPYSPSIDVETSDYQVIKINNILDINKYYRNNSNKILVFTQDDLMRKIVLKNGTPLSHLPQNPPKLPAFYIRYKDANQIKGKCRFFLKSSFEDSIGYTIEGIIPGKTEDKIYVTAHHDHWFKGEHDDLISVSILPELKSEKYELHLISFTAEESGCFFSSFSWACGSYNFLRSNKIDAKLSISLDNLTLNSKFFVTPGLFKYFKNAVQYPSPYTDSYNFLKRGIPTISMSDIDYPYYHSEADEISETENYEEIVKLLNVFLSNEITINPQELVNVIFDTPLPIEIKELALNLIERGKYNELLKFYGSVLDLSKNTIQTYLFHKLVGINKAYQNSVAIEDFVELRNYCEDEICSKLYEKFLYYLQKEITNEYLIQLKNLF</sequence>
<proteinExistence type="predicted"/>
<dbReference type="RefSeq" id="WP_010978407.1">
    <property type="nucleotide sequence ID" value="NZ_BAABQO010000011.1"/>
</dbReference>
<dbReference type="InterPro" id="IPR014573">
    <property type="entry name" value="UCP032806"/>
</dbReference>
<evidence type="ECO:0000313" key="2">
    <source>
        <dbReference type="EMBL" id="HII74878.1"/>
    </source>
</evidence>
<protein>
    <submittedName>
        <fullName evidence="2">M28 family peptidase</fullName>
    </submittedName>
</protein>
<dbReference type="InterPro" id="IPR007484">
    <property type="entry name" value="Peptidase_M28"/>
</dbReference>
<dbReference type="Proteomes" id="UP000646844">
    <property type="component" value="Unassembled WGS sequence"/>
</dbReference>
<gene>
    <name evidence="2" type="ORF">HA332_10995</name>
</gene>
<dbReference type="SUPFAM" id="SSF53187">
    <property type="entry name" value="Zn-dependent exopeptidases"/>
    <property type="match status" value="1"/>
</dbReference>
<name>A0A832TSL1_9CREN</name>
<organism evidence="2 3">
    <name type="scientific">Sulfurisphaera tokodaii</name>
    <dbReference type="NCBI Taxonomy" id="111955"/>
    <lineage>
        <taxon>Archaea</taxon>
        <taxon>Thermoproteota</taxon>
        <taxon>Thermoprotei</taxon>
        <taxon>Sulfolobales</taxon>
        <taxon>Sulfolobaceae</taxon>
        <taxon>Sulfurisphaera</taxon>
    </lineage>
</organism>
<dbReference type="OMA" id="SAHWDHW"/>
<reference evidence="2" key="1">
    <citation type="journal article" date="2020" name="bioRxiv">
        <title>A rank-normalized archaeal taxonomy based on genome phylogeny resolves widespread incomplete and uneven classifications.</title>
        <authorList>
            <person name="Rinke C."/>
            <person name="Chuvochina M."/>
            <person name="Mussig A.J."/>
            <person name="Chaumeil P.-A."/>
            <person name="Waite D.W."/>
            <person name="Whitman W.B."/>
            <person name="Parks D.H."/>
            <person name="Hugenholtz P."/>
        </authorList>
    </citation>
    <scope>NUCLEOTIDE SEQUENCE</scope>
    <source>
        <strain evidence="2">UBA8838</strain>
    </source>
</reference>
<dbReference type="EMBL" id="DUJO01000051">
    <property type="protein sequence ID" value="HII74878.1"/>
    <property type="molecule type" value="Genomic_DNA"/>
</dbReference>
<evidence type="ECO:0000313" key="3">
    <source>
        <dbReference type="Proteomes" id="UP000646844"/>
    </source>
</evidence>
<evidence type="ECO:0000259" key="1">
    <source>
        <dbReference type="Pfam" id="PF04389"/>
    </source>
</evidence>
<dbReference type="Pfam" id="PF04389">
    <property type="entry name" value="Peptidase_M28"/>
    <property type="match status" value="1"/>
</dbReference>
<dbReference type="AlphaFoldDB" id="A0A832TSL1"/>
<feature type="domain" description="Peptidase M28" evidence="1">
    <location>
        <begin position="170"/>
        <end position="316"/>
    </location>
</feature>
<accession>A0A832TSL1</accession>
<comment type="caution">
    <text evidence="2">The sequence shown here is derived from an EMBL/GenBank/DDBJ whole genome shotgun (WGS) entry which is preliminary data.</text>
</comment>